<keyword evidence="1" id="KW-0812">Transmembrane</keyword>
<reference evidence="3 4" key="1">
    <citation type="submission" date="2024-06" db="EMBL/GenBank/DDBJ databases">
        <authorList>
            <person name="Kaempfer P."/>
            <person name="Viver T."/>
        </authorList>
    </citation>
    <scope>NUCLEOTIDE SEQUENCE [LARGE SCALE GENOMIC DNA]</scope>
    <source>
        <strain evidence="3 4">ST-87</strain>
    </source>
</reference>
<dbReference type="EMBL" id="JBELQA010000003">
    <property type="protein sequence ID" value="MFL9830645.1"/>
    <property type="molecule type" value="Genomic_DNA"/>
</dbReference>
<feature type="domain" description="Signal transduction histidine kinase internal region" evidence="2">
    <location>
        <begin position="156"/>
        <end position="232"/>
    </location>
</feature>
<name>A0ABW8XTQ7_9FLAO</name>
<keyword evidence="3" id="KW-0808">Transferase</keyword>
<keyword evidence="3" id="KW-0418">Kinase</keyword>
<dbReference type="InterPro" id="IPR010559">
    <property type="entry name" value="Sig_transdc_His_kin_internal"/>
</dbReference>
<organism evidence="3 4">
    <name type="scientific">Flavobacterium plantiphilum</name>
    <dbReference type="NCBI Taxonomy" id="3163297"/>
    <lineage>
        <taxon>Bacteria</taxon>
        <taxon>Pseudomonadati</taxon>
        <taxon>Bacteroidota</taxon>
        <taxon>Flavobacteriia</taxon>
        <taxon>Flavobacteriales</taxon>
        <taxon>Flavobacteriaceae</taxon>
        <taxon>Flavobacterium</taxon>
    </lineage>
</organism>
<evidence type="ECO:0000256" key="1">
    <source>
        <dbReference type="SAM" id="Phobius"/>
    </source>
</evidence>
<dbReference type="PANTHER" id="PTHR34220:SF7">
    <property type="entry name" value="SENSOR HISTIDINE KINASE YPDA"/>
    <property type="match status" value="1"/>
</dbReference>
<dbReference type="Pfam" id="PF06580">
    <property type="entry name" value="His_kinase"/>
    <property type="match status" value="1"/>
</dbReference>
<dbReference type="GO" id="GO:0016301">
    <property type="term" value="F:kinase activity"/>
    <property type="evidence" value="ECO:0007669"/>
    <property type="project" value="UniProtKB-KW"/>
</dbReference>
<evidence type="ECO:0000259" key="2">
    <source>
        <dbReference type="Pfam" id="PF06580"/>
    </source>
</evidence>
<keyword evidence="1" id="KW-0472">Membrane</keyword>
<accession>A0ABW8XTQ7</accession>
<dbReference type="Gene3D" id="3.30.565.10">
    <property type="entry name" value="Histidine kinase-like ATPase, C-terminal domain"/>
    <property type="match status" value="1"/>
</dbReference>
<feature type="transmembrane region" description="Helical" evidence="1">
    <location>
        <begin position="12"/>
        <end position="31"/>
    </location>
</feature>
<feature type="transmembrane region" description="Helical" evidence="1">
    <location>
        <begin position="111"/>
        <end position="132"/>
    </location>
</feature>
<protein>
    <submittedName>
        <fullName evidence="3">Histidine kinase</fullName>
    </submittedName>
</protein>
<dbReference type="RefSeq" id="WP_408081125.1">
    <property type="nucleotide sequence ID" value="NZ_JBELQA010000003.1"/>
</dbReference>
<dbReference type="Proteomes" id="UP001629260">
    <property type="component" value="Unassembled WGS sequence"/>
</dbReference>
<comment type="caution">
    <text evidence="3">The sequence shown here is derived from an EMBL/GenBank/DDBJ whole genome shotgun (WGS) entry which is preliminary data.</text>
</comment>
<feature type="transmembrane region" description="Helical" evidence="1">
    <location>
        <begin position="80"/>
        <end position="99"/>
    </location>
</feature>
<keyword evidence="4" id="KW-1185">Reference proteome</keyword>
<evidence type="ECO:0000313" key="3">
    <source>
        <dbReference type="EMBL" id="MFL9830645.1"/>
    </source>
</evidence>
<proteinExistence type="predicted"/>
<dbReference type="InterPro" id="IPR036890">
    <property type="entry name" value="HATPase_C_sf"/>
</dbReference>
<gene>
    <name evidence="3" type="ORF">ABS764_07250</name>
</gene>
<dbReference type="PANTHER" id="PTHR34220">
    <property type="entry name" value="SENSOR HISTIDINE KINASE YPDA"/>
    <property type="match status" value="1"/>
</dbReference>
<keyword evidence="1" id="KW-1133">Transmembrane helix</keyword>
<feature type="transmembrane region" description="Helical" evidence="1">
    <location>
        <begin position="51"/>
        <end position="68"/>
    </location>
</feature>
<sequence length="347" mass="40662">MQKLSSFIRKHYSEIIFQFTTSIVLFLFFSFQQEGTEHVSLLALAEPYKLAFYSNYLIAAQLINYVFLPHLFYKNKNYQFLVSITILITIVILIDEYILEKIYFPETRGTYFPGVLFTLIETLPIIIVMISFKFAWDFNKKQTEIEKLKSLVKENELQFLKSQINPHFLFNNLNNLYSYAIENSPKTPSIILELSSVLRYMLYDCKENIVLLSKEIEQLKNYTTLNELRIEHHGNVQFTENITNFNFKIAPLILMVFIENAFKHCTNTQSENIVIAIHLSIKEDGLLTFICKNSFFPIETTYNPAKGIGLENVKKRLALLYPKTHKLFISSIDNMYEVKLTMQLKPI</sequence>
<evidence type="ECO:0000313" key="4">
    <source>
        <dbReference type="Proteomes" id="UP001629260"/>
    </source>
</evidence>
<dbReference type="InterPro" id="IPR050640">
    <property type="entry name" value="Bact_2-comp_sensor_kinase"/>
</dbReference>